<dbReference type="EMBL" id="JACGWJ010000020">
    <property type="protein sequence ID" value="KAL0340581.1"/>
    <property type="molecule type" value="Genomic_DNA"/>
</dbReference>
<proteinExistence type="predicted"/>
<dbReference type="PANTHER" id="PTHR18867">
    <property type="entry name" value="RAD50"/>
    <property type="match status" value="1"/>
</dbReference>
<evidence type="ECO:0000313" key="2">
    <source>
        <dbReference type="EMBL" id="KAL0340581.1"/>
    </source>
</evidence>
<dbReference type="GO" id="GO:0051880">
    <property type="term" value="F:G-quadruplex DNA binding"/>
    <property type="evidence" value="ECO:0007669"/>
    <property type="project" value="TreeGrafter"/>
</dbReference>
<accession>A0AAW2NDW1</accession>
<reference evidence="2" key="1">
    <citation type="submission" date="2020-06" db="EMBL/GenBank/DDBJ databases">
        <authorList>
            <person name="Li T."/>
            <person name="Hu X."/>
            <person name="Zhang T."/>
            <person name="Song X."/>
            <person name="Zhang H."/>
            <person name="Dai N."/>
            <person name="Sheng W."/>
            <person name="Hou X."/>
            <person name="Wei L."/>
        </authorList>
    </citation>
    <scope>NUCLEOTIDE SEQUENCE</scope>
    <source>
        <strain evidence="2">G02</strain>
        <tissue evidence="2">Leaf</tissue>
    </source>
</reference>
<dbReference type="GO" id="GO:0030870">
    <property type="term" value="C:Mre11 complex"/>
    <property type="evidence" value="ECO:0007669"/>
    <property type="project" value="TreeGrafter"/>
</dbReference>
<keyword evidence="1" id="KW-0175">Coiled coil</keyword>
<dbReference type="GO" id="GO:0043047">
    <property type="term" value="F:single-stranded telomeric DNA binding"/>
    <property type="evidence" value="ECO:0007669"/>
    <property type="project" value="TreeGrafter"/>
</dbReference>
<name>A0AAW2NDW1_SESRA</name>
<dbReference type="GO" id="GO:0070192">
    <property type="term" value="P:chromosome organization involved in meiotic cell cycle"/>
    <property type="evidence" value="ECO:0007669"/>
    <property type="project" value="TreeGrafter"/>
</dbReference>
<dbReference type="AlphaFoldDB" id="A0AAW2NDW1"/>
<organism evidence="2">
    <name type="scientific">Sesamum radiatum</name>
    <name type="common">Black benniseed</name>
    <dbReference type="NCBI Taxonomy" id="300843"/>
    <lineage>
        <taxon>Eukaryota</taxon>
        <taxon>Viridiplantae</taxon>
        <taxon>Streptophyta</taxon>
        <taxon>Embryophyta</taxon>
        <taxon>Tracheophyta</taxon>
        <taxon>Spermatophyta</taxon>
        <taxon>Magnoliopsida</taxon>
        <taxon>eudicotyledons</taxon>
        <taxon>Gunneridae</taxon>
        <taxon>Pentapetalae</taxon>
        <taxon>asterids</taxon>
        <taxon>lamiids</taxon>
        <taxon>Lamiales</taxon>
        <taxon>Pedaliaceae</taxon>
        <taxon>Sesamum</taxon>
    </lineage>
</organism>
<sequence length="261" mass="29936">MDREINQTELVLKDLQKLQSQIATKSGERKSKFEELQKRYAALAEENEDTDEELNEWKSKFDERIAILESKISKLLREKADIEDKSRVLTDVIGKNTTEIAKLQASAEAHMSLKNERDSNIKSLFQKHNLGPLPSGPFSDEVALDLTQQIQSKLKDLNKDLQEKKAGILKRIQDKEIERDSFEGQIADVDVAMLDERERNLAVGSKLNPFSFSRVEECKERIRGVLKGRLPPDKDLKDEIIKVQRIYFFVVTFGANSKALF</sequence>
<gene>
    <name evidence="2" type="ORF">Sradi_4574900</name>
</gene>
<dbReference type="PANTHER" id="PTHR18867:SF12">
    <property type="entry name" value="DNA REPAIR PROTEIN RAD50"/>
    <property type="match status" value="1"/>
</dbReference>
<feature type="coiled-coil region" evidence="1">
    <location>
        <begin position="33"/>
        <end position="85"/>
    </location>
</feature>
<evidence type="ECO:0000256" key="1">
    <source>
        <dbReference type="SAM" id="Coils"/>
    </source>
</evidence>
<reference evidence="2" key="2">
    <citation type="journal article" date="2024" name="Plant">
        <title>Genomic evolution and insights into agronomic trait innovations of Sesamum species.</title>
        <authorList>
            <person name="Miao H."/>
            <person name="Wang L."/>
            <person name="Qu L."/>
            <person name="Liu H."/>
            <person name="Sun Y."/>
            <person name="Le M."/>
            <person name="Wang Q."/>
            <person name="Wei S."/>
            <person name="Zheng Y."/>
            <person name="Lin W."/>
            <person name="Duan Y."/>
            <person name="Cao H."/>
            <person name="Xiong S."/>
            <person name="Wang X."/>
            <person name="Wei L."/>
            <person name="Li C."/>
            <person name="Ma Q."/>
            <person name="Ju M."/>
            <person name="Zhao R."/>
            <person name="Li G."/>
            <person name="Mu C."/>
            <person name="Tian Q."/>
            <person name="Mei H."/>
            <person name="Zhang T."/>
            <person name="Gao T."/>
            <person name="Zhang H."/>
        </authorList>
    </citation>
    <scope>NUCLEOTIDE SEQUENCE</scope>
    <source>
        <strain evidence="2">G02</strain>
    </source>
</reference>
<dbReference type="GO" id="GO:0000794">
    <property type="term" value="C:condensed nuclear chromosome"/>
    <property type="evidence" value="ECO:0007669"/>
    <property type="project" value="TreeGrafter"/>
</dbReference>
<dbReference type="GO" id="GO:0007004">
    <property type="term" value="P:telomere maintenance via telomerase"/>
    <property type="evidence" value="ECO:0007669"/>
    <property type="project" value="TreeGrafter"/>
</dbReference>
<comment type="caution">
    <text evidence="2">The sequence shown here is derived from an EMBL/GenBank/DDBJ whole genome shotgun (WGS) entry which is preliminary data.</text>
</comment>
<protein>
    <submittedName>
        <fullName evidence="2">DNA repair protein</fullName>
    </submittedName>
</protein>
<dbReference type="GO" id="GO:0006302">
    <property type="term" value="P:double-strand break repair"/>
    <property type="evidence" value="ECO:0007669"/>
    <property type="project" value="TreeGrafter"/>
</dbReference>
<dbReference type="GO" id="GO:0000722">
    <property type="term" value="P:telomere maintenance via recombination"/>
    <property type="evidence" value="ECO:0007669"/>
    <property type="project" value="TreeGrafter"/>
</dbReference>
<dbReference type="GO" id="GO:0003691">
    <property type="term" value="F:double-stranded telomeric DNA binding"/>
    <property type="evidence" value="ECO:0007669"/>
    <property type="project" value="TreeGrafter"/>
</dbReference>
<feature type="coiled-coil region" evidence="1">
    <location>
        <begin position="147"/>
        <end position="178"/>
    </location>
</feature>